<feature type="non-terminal residue" evidence="1">
    <location>
        <position position="56"/>
    </location>
</feature>
<protein>
    <submittedName>
        <fullName evidence="1">Uncharacterized protein</fullName>
    </submittedName>
</protein>
<sequence length="56" mass="5724">MLTQLPSAVLIDNDGTVRRSATDVVRVELSPKCMGVLVAGPGVDRTLAGDTAGLGE</sequence>
<dbReference type="EMBL" id="JANBUW010002197">
    <property type="protein sequence ID" value="KAJ2841394.1"/>
    <property type="molecule type" value="Genomic_DNA"/>
</dbReference>
<name>A0A9W8LXB6_9FUNG</name>
<comment type="caution">
    <text evidence="1">The sequence shown here is derived from an EMBL/GenBank/DDBJ whole genome shotgun (WGS) entry which is preliminary data.</text>
</comment>
<organism evidence="1 2">
    <name type="scientific">Coemansia brasiliensis</name>
    <dbReference type="NCBI Taxonomy" id="2650707"/>
    <lineage>
        <taxon>Eukaryota</taxon>
        <taxon>Fungi</taxon>
        <taxon>Fungi incertae sedis</taxon>
        <taxon>Zoopagomycota</taxon>
        <taxon>Kickxellomycotina</taxon>
        <taxon>Kickxellomycetes</taxon>
        <taxon>Kickxellales</taxon>
        <taxon>Kickxellaceae</taxon>
        <taxon>Coemansia</taxon>
    </lineage>
</organism>
<evidence type="ECO:0000313" key="1">
    <source>
        <dbReference type="EMBL" id="KAJ2841394.1"/>
    </source>
</evidence>
<reference evidence="1" key="1">
    <citation type="submission" date="2022-07" db="EMBL/GenBank/DDBJ databases">
        <title>Phylogenomic reconstructions and comparative analyses of Kickxellomycotina fungi.</title>
        <authorList>
            <person name="Reynolds N.K."/>
            <person name="Stajich J.E."/>
            <person name="Barry K."/>
            <person name="Grigoriev I.V."/>
            <person name="Crous P."/>
            <person name="Smith M.E."/>
        </authorList>
    </citation>
    <scope>NUCLEOTIDE SEQUENCE</scope>
    <source>
        <strain evidence="1">NRRL 1566</strain>
    </source>
</reference>
<keyword evidence="2" id="KW-1185">Reference proteome</keyword>
<dbReference type="AlphaFoldDB" id="A0A9W8LXB6"/>
<accession>A0A9W8LXB6</accession>
<evidence type="ECO:0000313" key="2">
    <source>
        <dbReference type="Proteomes" id="UP001139887"/>
    </source>
</evidence>
<dbReference type="Proteomes" id="UP001139887">
    <property type="component" value="Unassembled WGS sequence"/>
</dbReference>
<gene>
    <name evidence="1" type="ORF">IWW36_006273</name>
</gene>
<feature type="non-terminal residue" evidence="1">
    <location>
        <position position="1"/>
    </location>
</feature>
<proteinExistence type="predicted"/>